<feature type="region of interest" description="Disordered" evidence="1">
    <location>
        <begin position="57"/>
        <end position="120"/>
    </location>
</feature>
<evidence type="ECO:0000313" key="4">
    <source>
        <dbReference type="Proteomes" id="UP000198605"/>
    </source>
</evidence>
<feature type="compositionally biased region" description="Basic and acidic residues" evidence="1">
    <location>
        <begin position="57"/>
        <end position="67"/>
    </location>
</feature>
<name>A0A1C6UN45_9ACTN</name>
<feature type="compositionally biased region" description="Low complexity" evidence="1">
    <location>
        <begin position="442"/>
        <end position="453"/>
    </location>
</feature>
<feature type="compositionally biased region" description="Pro residues" evidence="1">
    <location>
        <begin position="234"/>
        <end position="266"/>
    </location>
</feature>
<dbReference type="AlphaFoldDB" id="A0A1C6UN45"/>
<evidence type="ECO:0000256" key="1">
    <source>
        <dbReference type="SAM" id="MobiDB-lite"/>
    </source>
</evidence>
<feature type="compositionally biased region" description="Pro residues" evidence="1">
    <location>
        <begin position="431"/>
        <end position="441"/>
    </location>
</feature>
<dbReference type="RefSeq" id="WP_091310648.1">
    <property type="nucleotide sequence ID" value="NZ_FMIB01000002.1"/>
</dbReference>
<dbReference type="EMBL" id="FMIB01000002">
    <property type="protein sequence ID" value="SCL55434.1"/>
    <property type="molecule type" value="Genomic_DNA"/>
</dbReference>
<dbReference type="Proteomes" id="UP000198605">
    <property type="component" value="Unassembled WGS sequence"/>
</dbReference>
<keyword evidence="4" id="KW-1185">Reference proteome</keyword>
<feature type="compositionally biased region" description="Low complexity" evidence="1">
    <location>
        <begin position="294"/>
        <end position="323"/>
    </location>
</feature>
<accession>A0A1C6UN45</accession>
<dbReference type="OrthoDB" id="5191711at2"/>
<feature type="region of interest" description="Disordered" evidence="1">
    <location>
        <begin position="226"/>
        <end position="471"/>
    </location>
</feature>
<protein>
    <recommendedName>
        <fullName evidence="5">Anti-sigma-D factor RsdA to sigma factor binding region</fullName>
    </recommendedName>
</protein>
<keyword evidence="2" id="KW-0812">Transmembrane</keyword>
<dbReference type="GeneID" id="43278661"/>
<evidence type="ECO:0000256" key="2">
    <source>
        <dbReference type="SAM" id="Phobius"/>
    </source>
</evidence>
<gene>
    <name evidence="3" type="ORF">GA0070603_2006</name>
</gene>
<keyword evidence="2" id="KW-1133">Transmembrane helix</keyword>
<feature type="compositionally biased region" description="Low complexity" evidence="1">
    <location>
        <begin position="93"/>
        <end position="105"/>
    </location>
</feature>
<feature type="compositionally biased region" description="Basic and acidic residues" evidence="1">
    <location>
        <begin position="403"/>
        <end position="425"/>
    </location>
</feature>
<proteinExistence type="predicted"/>
<organism evidence="3 4">
    <name type="scientific">Micromonospora chersina</name>
    <dbReference type="NCBI Taxonomy" id="47854"/>
    <lineage>
        <taxon>Bacteria</taxon>
        <taxon>Bacillati</taxon>
        <taxon>Actinomycetota</taxon>
        <taxon>Actinomycetes</taxon>
        <taxon>Micromonosporales</taxon>
        <taxon>Micromonosporaceae</taxon>
        <taxon>Micromonospora</taxon>
    </lineage>
</organism>
<evidence type="ECO:0000313" key="3">
    <source>
        <dbReference type="EMBL" id="SCL55434.1"/>
    </source>
</evidence>
<dbReference type="STRING" id="47854.GA0070603_2006"/>
<feature type="transmembrane region" description="Helical" evidence="2">
    <location>
        <begin position="122"/>
        <end position="142"/>
    </location>
</feature>
<evidence type="ECO:0008006" key="5">
    <source>
        <dbReference type="Google" id="ProtNLM"/>
    </source>
</evidence>
<reference evidence="4" key="1">
    <citation type="submission" date="2016-06" db="EMBL/GenBank/DDBJ databases">
        <authorList>
            <person name="Varghese N."/>
            <person name="Submissions Spin"/>
        </authorList>
    </citation>
    <scope>NUCLEOTIDE SEQUENCE [LARGE SCALE GENOMIC DNA]</scope>
    <source>
        <strain evidence="4">DSM 44151</strain>
    </source>
</reference>
<feature type="compositionally biased region" description="Low complexity" evidence="1">
    <location>
        <begin position="68"/>
        <end position="80"/>
    </location>
</feature>
<sequence length="471" mass="47194">MSATDPAPRPEDPVRRDDELLDALRHGAVPADDPVAALLGGWQAQVEARAVELEGRPWPALDRRSADDQPAPADPAGTAPVRAVPPARKQGRPADPAGAPEPGEPAGTGLGRGRSDGRRRRARVLSGAALTLVTLAGGLGLGSARAEPGGLLWPVTELVWTERADALVAEREIDGMLDQARRDLGAGRYAEARTDLERAAALLGRLGDGPSATRIREDLADLWRHLPAGDGTPVPSPAPPGAPATMPPPPGAPDTMPPPPGAPDTMPPGAGAGDDVGTAPAVVPPAGGDPGPDPGHSGTPGHPTRQPATTSPATAPATTAPLTGAGRDGHTAPLRPAPHKAPHTAPDRPGPGTAPARPGPGTAPARPAPGTRANRPNPGAAADRPDTAPGAAADRPDTAPGADQRDRASAAERRGSAADRPRATADRPSPGESPPADPPPGAGAIPPAASRPAMSIKKFASDSGPLPTQSS</sequence>
<feature type="compositionally biased region" description="Low complexity" evidence="1">
    <location>
        <begin position="267"/>
        <end position="286"/>
    </location>
</feature>
<keyword evidence="2" id="KW-0472">Membrane</keyword>
<feature type="compositionally biased region" description="Low complexity" evidence="1">
    <location>
        <begin position="350"/>
        <end position="378"/>
    </location>
</feature>